<dbReference type="AlphaFoldDB" id="A0A1L9TDQ9"/>
<keyword evidence="2" id="KW-1185">Reference proteome</keyword>
<gene>
    <name evidence="1" type="ORF">ASPSYDRAFT_90852</name>
</gene>
<name>A0A1L9TDQ9_9EURO</name>
<dbReference type="EMBL" id="KV878588">
    <property type="protein sequence ID" value="OJJ57570.1"/>
    <property type="molecule type" value="Genomic_DNA"/>
</dbReference>
<evidence type="ECO:0000313" key="2">
    <source>
        <dbReference type="Proteomes" id="UP000184356"/>
    </source>
</evidence>
<organism evidence="1 2">
    <name type="scientific">Aspergillus sydowii CBS 593.65</name>
    <dbReference type="NCBI Taxonomy" id="1036612"/>
    <lineage>
        <taxon>Eukaryota</taxon>
        <taxon>Fungi</taxon>
        <taxon>Dikarya</taxon>
        <taxon>Ascomycota</taxon>
        <taxon>Pezizomycotina</taxon>
        <taxon>Eurotiomycetes</taxon>
        <taxon>Eurotiomycetidae</taxon>
        <taxon>Eurotiales</taxon>
        <taxon>Aspergillaceae</taxon>
        <taxon>Aspergillus</taxon>
        <taxon>Aspergillus subgen. Nidulantes</taxon>
    </lineage>
</organism>
<sequence length="192" mass="21838">MSHQRIIELFDESTNPEQDEHLFLLSRMEDLSLQDQGDQIQPPSEDYTVYIGRLRKPFFDPDSDDPHTLIVPKATGVCGNVLILHGTKSNTCIWIWISERKDEESGKIVLQKKVVKSPLYQDRCDKLIERKEVGLLRAADCEAFQRIVEERPAWTGTTFVFVVLEACSGEGVLEEGSVRDAFFDLGVSSMNF</sequence>
<accession>A0A1L9TDQ9</accession>
<dbReference type="RefSeq" id="XP_040701376.1">
    <property type="nucleotide sequence ID" value="XM_040852395.1"/>
</dbReference>
<dbReference type="GeneID" id="63768468"/>
<dbReference type="VEuPathDB" id="FungiDB:ASPSYDRAFT_90852"/>
<evidence type="ECO:0000313" key="1">
    <source>
        <dbReference type="EMBL" id="OJJ57570.1"/>
    </source>
</evidence>
<dbReference type="Proteomes" id="UP000184356">
    <property type="component" value="Unassembled WGS sequence"/>
</dbReference>
<proteinExistence type="predicted"/>
<protein>
    <submittedName>
        <fullName evidence="1">Uncharacterized protein</fullName>
    </submittedName>
</protein>
<dbReference type="OrthoDB" id="4498258at2759"/>
<reference evidence="2" key="1">
    <citation type="journal article" date="2017" name="Genome Biol.">
        <title>Comparative genomics reveals high biological diversity and specific adaptations in the industrially and medically important fungal genus Aspergillus.</title>
        <authorList>
            <person name="de Vries R.P."/>
            <person name="Riley R."/>
            <person name="Wiebenga A."/>
            <person name="Aguilar-Osorio G."/>
            <person name="Amillis S."/>
            <person name="Uchima C.A."/>
            <person name="Anderluh G."/>
            <person name="Asadollahi M."/>
            <person name="Askin M."/>
            <person name="Barry K."/>
            <person name="Battaglia E."/>
            <person name="Bayram O."/>
            <person name="Benocci T."/>
            <person name="Braus-Stromeyer S.A."/>
            <person name="Caldana C."/>
            <person name="Canovas D."/>
            <person name="Cerqueira G.C."/>
            <person name="Chen F."/>
            <person name="Chen W."/>
            <person name="Choi C."/>
            <person name="Clum A."/>
            <person name="Dos Santos R.A."/>
            <person name="Damasio A.R."/>
            <person name="Diallinas G."/>
            <person name="Emri T."/>
            <person name="Fekete E."/>
            <person name="Flipphi M."/>
            <person name="Freyberg S."/>
            <person name="Gallo A."/>
            <person name="Gournas C."/>
            <person name="Habgood R."/>
            <person name="Hainaut M."/>
            <person name="Harispe M.L."/>
            <person name="Henrissat B."/>
            <person name="Hilden K.S."/>
            <person name="Hope R."/>
            <person name="Hossain A."/>
            <person name="Karabika E."/>
            <person name="Karaffa L."/>
            <person name="Karanyi Z."/>
            <person name="Krasevec N."/>
            <person name="Kuo A."/>
            <person name="Kusch H."/>
            <person name="LaButti K."/>
            <person name="Lagendijk E.L."/>
            <person name="Lapidus A."/>
            <person name="Levasseur A."/>
            <person name="Lindquist E."/>
            <person name="Lipzen A."/>
            <person name="Logrieco A.F."/>
            <person name="MacCabe A."/>
            <person name="Maekelae M.R."/>
            <person name="Malavazi I."/>
            <person name="Melin P."/>
            <person name="Meyer V."/>
            <person name="Mielnichuk N."/>
            <person name="Miskei M."/>
            <person name="Molnar A.P."/>
            <person name="Mule G."/>
            <person name="Ngan C.Y."/>
            <person name="Orejas M."/>
            <person name="Orosz E."/>
            <person name="Ouedraogo J.P."/>
            <person name="Overkamp K.M."/>
            <person name="Park H.-S."/>
            <person name="Perrone G."/>
            <person name="Piumi F."/>
            <person name="Punt P.J."/>
            <person name="Ram A.F."/>
            <person name="Ramon A."/>
            <person name="Rauscher S."/>
            <person name="Record E."/>
            <person name="Riano-Pachon D.M."/>
            <person name="Robert V."/>
            <person name="Roehrig J."/>
            <person name="Ruller R."/>
            <person name="Salamov A."/>
            <person name="Salih N.S."/>
            <person name="Samson R.A."/>
            <person name="Sandor E."/>
            <person name="Sanguinetti M."/>
            <person name="Schuetze T."/>
            <person name="Sepcic K."/>
            <person name="Shelest E."/>
            <person name="Sherlock G."/>
            <person name="Sophianopoulou V."/>
            <person name="Squina F.M."/>
            <person name="Sun H."/>
            <person name="Susca A."/>
            <person name="Todd R.B."/>
            <person name="Tsang A."/>
            <person name="Unkles S.E."/>
            <person name="van de Wiele N."/>
            <person name="van Rossen-Uffink D."/>
            <person name="Oliveira J.V."/>
            <person name="Vesth T.C."/>
            <person name="Visser J."/>
            <person name="Yu J.-H."/>
            <person name="Zhou M."/>
            <person name="Andersen M.R."/>
            <person name="Archer D.B."/>
            <person name="Baker S.E."/>
            <person name="Benoit I."/>
            <person name="Brakhage A.A."/>
            <person name="Braus G.H."/>
            <person name="Fischer R."/>
            <person name="Frisvad J.C."/>
            <person name="Goldman G.H."/>
            <person name="Houbraken J."/>
            <person name="Oakley B."/>
            <person name="Pocsi I."/>
            <person name="Scazzocchio C."/>
            <person name="Seiboth B."/>
            <person name="vanKuyk P.A."/>
            <person name="Wortman J."/>
            <person name="Dyer P.S."/>
            <person name="Grigoriev I.V."/>
        </authorList>
    </citation>
    <scope>NUCLEOTIDE SEQUENCE [LARGE SCALE GENOMIC DNA]</scope>
    <source>
        <strain evidence="2">CBS 593.65</strain>
    </source>
</reference>